<proteinExistence type="predicted"/>
<sequence>MITLKSILSIGSILTLIAAAIKLSPITLLTSTSLEKKLYSKERKFGYSILRFIVQVIGLALAMFLVNMVFFKRKEDFNGAVAIVGTIILLLVYCWIAWNKEINDRSLLQKHNYSKRTKLIMFITLLIFQAGFIIMPAYVCGTLFSYILFQKEMTIQAVLLTIAFLFAIYIIMAIFILPFMRTIWGYLDFKSVNPNYIEDRPFYIVMEKKRWYIHHLTDKNKILLGDAEQLKNCSSFKIVDRDNILKEEFHMVRANKASEIEYVI</sequence>
<feature type="transmembrane region" description="Helical" evidence="1">
    <location>
        <begin position="155"/>
        <end position="180"/>
    </location>
</feature>
<evidence type="ECO:0000313" key="2">
    <source>
        <dbReference type="EMBL" id="MBB6672270.1"/>
    </source>
</evidence>
<accession>A0A7X0RTU0</accession>
<organism evidence="2 3">
    <name type="scientific">Cohnella nanjingensis</name>
    <dbReference type="NCBI Taxonomy" id="1387779"/>
    <lineage>
        <taxon>Bacteria</taxon>
        <taxon>Bacillati</taxon>
        <taxon>Bacillota</taxon>
        <taxon>Bacilli</taxon>
        <taxon>Bacillales</taxon>
        <taxon>Paenibacillaceae</taxon>
        <taxon>Cohnella</taxon>
    </lineage>
</organism>
<name>A0A7X0RTU0_9BACL</name>
<keyword evidence="1" id="KW-0812">Transmembrane</keyword>
<evidence type="ECO:0000313" key="3">
    <source>
        <dbReference type="Proteomes" id="UP000547209"/>
    </source>
</evidence>
<evidence type="ECO:0000256" key="1">
    <source>
        <dbReference type="SAM" id="Phobius"/>
    </source>
</evidence>
<dbReference type="RefSeq" id="WP_185143732.1">
    <property type="nucleotide sequence ID" value="NZ_JACJVP010000025.1"/>
</dbReference>
<comment type="caution">
    <text evidence="2">The sequence shown here is derived from an EMBL/GenBank/DDBJ whole genome shotgun (WGS) entry which is preliminary data.</text>
</comment>
<feature type="transmembrane region" description="Helical" evidence="1">
    <location>
        <begin position="6"/>
        <end position="29"/>
    </location>
</feature>
<feature type="transmembrane region" description="Helical" evidence="1">
    <location>
        <begin position="77"/>
        <end position="98"/>
    </location>
</feature>
<dbReference type="Proteomes" id="UP000547209">
    <property type="component" value="Unassembled WGS sequence"/>
</dbReference>
<keyword evidence="1" id="KW-0472">Membrane</keyword>
<protein>
    <submittedName>
        <fullName evidence="2">Uncharacterized protein</fullName>
    </submittedName>
</protein>
<keyword evidence="3" id="KW-1185">Reference proteome</keyword>
<keyword evidence="1" id="KW-1133">Transmembrane helix</keyword>
<feature type="transmembrane region" description="Helical" evidence="1">
    <location>
        <begin position="119"/>
        <end position="149"/>
    </location>
</feature>
<reference evidence="2 3" key="1">
    <citation type="submission" date="2020-08" db="EMBL/GenBank/DDBJ databases">
        <title>Cohnella phylogeny.</title>
        <authorList>
            <person name="Dunlap C."/>
        </authorList>
    </citation>
    <scope>NUCLEOTIDE SEQUENCE [LARGE SCALE GENOMIC DNA]</scope>
    <source>
        <strain evidence="2 3">DSM 28246</strain>
    </source>
</reference>
<feature type="transmembrane region" description="Helical" evidence="1">
    <location>
        <begin position="49"/>
        <end position="71"/>
    </location>
</feature>
<dbReference type="EMBL" id="JACJVP010000025">
    <property type="protein sequence ID" value="MBB6672270.1"/>
    <property type="molecule type" value="Genomic_DNA"/>
</dbReference>
<gene>
    <name evidence="2" type="ORF">H7C19_16435</name>
</gene>
<dbReference type="AlphaFoldDB" id="A0A7X0RTU0"/>